<organism evidence="11 12">
    <name type="scientific">Pocillopora damicornis</name>
    <name type="common">Cauliflower coral</name>
    <name type="synonym">Millepora damicornis</name>
    <dbReference type="NCBI Taxonomy" id="46731"/>
    <lineage>
        <taxon>Eukaryota</taxon>
        <taxon>Metazoa</taxon>
        <taxon>Cnidaria</taxon>
        <taxon>Anthozoa</taxon>
        <taxon>Hexacorallia</taxon>
        <taxon>Scleractinia</taxon>
        <taxon>Astrocoeniina</taxon>
        <taxon>Pocilloporidae</taxon>
        <taxon>Pocillopora</taxon>
    </lineage>
</organism>
<dbReference type="InterPro" id="IPR033725">
    <property type="entry name" value="LIM1_prickle"/>
</dbReference>
<evidence type="ECO:0000313" key="11">
    <source>
        <dbReference type="EMBL" id="RMX44888.1"/>
    </source>
</evidence>
<dbReference type="CDD" id="cd09342">
    <property type="entry name" value="LIM3_Testin_like"/>
    <property type="match status" value="1"/>
</dbReference>
<dbReference type="InterPro" id="IPR001781">
    <property type="entry name" value="Znf_LIM"/>
</dbReference>
<dbReference type="Pfam" id="PF00412">
    <property type="entry name" value="LIM"/>
    <property type="match status" value="3"/>
</dbReference>
<evidence type="ECO:0000256" key="7">
    <source>
        <dbReference type="SAM" id="MobiDB-lite"/>
    </source>
</evidence>
<dbReference type="STRING" id="46731.A0A3M6TUC5"/>
<comment type="caution">
    <text evidence="11">The sequence shown here is derived from an EMBL/GenBank/DDBJ whole genome shotgun (WGS) entry which is preliminary data.</text>
</comment>
<dbReference type="Gene3D" id="2.10.110.10">
    <property type="entry name" value="Cysteine Rich Protein"/>
    <property type="match status" value="3"/>
</dbReference>
<keyword evidence="5 6" id="KW-0440">LIM domain</keyword>
<evidence type="ECO:0000313" key="12">
    <source>
        <dbReference type="Proteomes" id="UP000275408"/>
    </source>
</evidence>
<evidence type="ECO:0000256" key="5">
    <source>
        <dbReference type="ARBA" id="ARBA00023038"/>
    </source>
</evidence>
<feature type="transmembrane region" description="Helical" evidence="8">
    <location>
        <begin position="119"/>
        <end position="138"/>
    </location>
</feature>
<keyword evidence="8" id="KW-0472">Membrane</keyword>
<dbReference type="Pfam" id="PF06297">
    <property type="entry name" value="PET"/>
    <property type="match status" value="1"/>
</dbReference>
<evidence type="ECO:0000256" key="6">
    <source>
        <dbReference type="PROSITE-ProRule" id="PRU00125"/>
    </source>
</evidence>
<feature type="domain" description="LIM zinc-binding" evidence="9">
    <location>
        <begin position="278"/>
        <end position="338"/>
    </location>
</feature>
<dbReference type="SMART" id="SM00132">
    <property type="entry name" value="LIM"/>
    <property type="match status" value="3"/>
</dbReference>
<name>A0A3M6TUC5_POCDA</name>
<accession>A0A3M6TUC5</accession>
<keyword evidence="2 6" id="KW-0479">Metal-binding</keyword>
<feature type="region of interest" description="Disordered" evidence="7">
    <location>
        <begin position="607"/>
        <end position="651"/>
    </location>
</feature>
<feature type="domain" description="PET" evidence="10">
    <location>
        <begin position="102"/>
        <end position="211"/>
    </location>
</feature>
<dbReference type="SUPFAM" id="SSF57716">
    <property type="entry name" value="Glucocorticoid receptor-like (DNA-binding domain)"/>
    <property type="match status" value="2"/>
</dbReference>
<keyword evidence="12" id="KW-1185">Reference proteome</keyword>
<keyword evidence="8" id="KW-1133">Transmembrane helix</keyword>
<dbReference type="CDD" id="cd09418">
    <property type="entry name" value="LIM2_Prickle"/>
    <property type="match status" value="1"/>
</dbReference>
<dbReference type="PANTHER" id="PTHR24211:SF20">
    <property type="entry name" value="PROTEIN ESPINAS-RELATED"/>
    <property type="match status" value="1"/>
</dbReference>
<comment type="similarity">
    <text evidence="1">Belongs to the prickle / espinas / testin family.</text>
</comment>
<evidence type="ECO:0000256" key="4">
    <source>
        <dbReference type="ARBA" id="ARBA00022833"/>
    </source>
</evidence>
<dbReference type="AlphaFoldDB" id="A0A3M6TUC5"/>
<evidence type="ECO:0000259" key="9">
    <source>
        <dbReference type="PROSITE" id="PS50023"/>
    </source>
</evidence>
<evidence type="ECO:0000259" key="10">
    <source>
        <dbReference type="PROSITE" id="PS51303"/>
    </source>
</evidence>
<dbReference type="InterPro" id="IPR047120">
    <property type="entry name" value="Pk/Esn/Tes"/>
</dbReference>
<dbReference type="EMBL" id="RCHS01002931">
    <property type="protein sequence ID" value="RMX44888.1"/>
    <property type="molecule type" value="Genomic_DNA"/>
</dbReference>
<dbReference type="Proteomes" id="UP000275408">
    <property type="component" value="Unassembled WGS sequence"/>
</dbReference>
<dbReference type="CDD" id="cd09415">
    <property type="entry name" value="LIM1_Prickle"/>
    <property type="match status" value="1"/>
</dbReference>
<dbReference type="InterPro" id="IPR010442">
    <property type="entry name" value="PET_domain"/>
</dbReference>
<reference evidence="11 12" key="1">
    <citation type="journal article" date="2018" name="Sci. Rep.">
        <title>Comparative analysis of the Pocillopora damicornis genome highlights role of immune system in coral evolution.</title>
        <authorList>
            <person name="Cunning R."/>
            <person name="Bay R.A."/>
            <person name="Gillette P."/>
            <person name="Baker A.C."/>
            <person name="Traylor-Knowles N."/>
        </authorList>
    </citation>
    <scope>NUCLEOTIDE SEQUENCE [LARGE SCALE GENOMIC DNA]</scope>
    <source>
        <strain evidence="11">RSMAS</strain>
        <tissue evidence="11">Whole animal</tissue>
    </source>
</reference>
<evidence type="ECO:0000256" key="2">
    <source>
        <dbReference type="ARBA" id="ARBA00022723"/>
    </source>
</evidence>
<feature type="region of interest" description="Disordered" evidence="7">
    <location>
        <begin position="713"/>
        <end position="805"/>
    </location>
</feature>
<keyword evidence="3" id="KW-0677">Repeat</keyword>
<dbReference type="PROSITE" id="PS50023">
    <property type="entry name" value="LIM_DOMAIN_2"/>
    <property type="match status" value="2"/>
</dbReference>
<sequence>MKKTIMYSQTMVAHEEQRAKTCNNCGDMCPGFSAHYWRKICQHCKCPREDHNIIEDDARTGCNVYLGEANHSGLPSDDDSGCALDEYAWVPPGLNPEQASGVNLERLSYLHVLFLIRRISLSGILVGIVVINVVHAYMSSLPEEKVPYIDSIGERHRNKQIIVQLPPYDSEARYCNGLTDEEKRELRIFVALRKRDAIDRGVVKQIPDVSEGYSCRECGDRVGPGSMAVFAPRAGQNTSWHASCFVCYICKELLVDLIYCYKDGRIFCGRHHAETLRPRCAACDEIIFAEQCTEAEDRCWHVSHFCCFECDCPLGGMRYIMKEGNPFCCHCFKSMNAEFCDACGEPIDPDASQMMHNGQHWHATDNCYCCYNCRKPLLGQPFLPKNGEIYCSPECSRRISADFQSREKFPDFRPGFDTKRYNAQELCTSDLGTLESDYVTSSNHSASGVLSAPYEPSVDGDSIGHYSGILSQHRVGTFDRQHQHDEPVRIGGLSGRVFGHIETAGYSTDVFDSVSVQGGSYGGFSFDNDRYHRRQNFQPLSNARQAVDTFDRGYRVQLFDKGSTSDFIRATPVDVESTKDSNYGTIESRDSNCGTKVLLDSRDINKAHKHVKVKERHTSGYASDSRTSRNSSKHTSGYASDSRTSRNSGYRSKARQLKYYDIDIEENSKKYYFSEGENARPLSRSLESLTWKPSSIPAPPPRRNHIRTSSGTYMSARKEHMINRNGSTPKEYKSRGNNPSPSKSSQLPWEDPFANPVDKSKSKPNRRPRITYTEDGFLEKASPQVVKTADAGKKNKNKHKNCLVQ</sequence>
<feature type="domain" description="LIM zinc-binding" evidence="9">
    <location>
        <begin position="213"/>
        <end position="277"/>
    </location>
</feature>
<dbReference type="InterPro" id="IPR033726">
    <property type="entry name" value="LIM2_prickle"/>
</dbReference>
<keyword evidence="4 6" id="KW-0862">Zinc</keyword>
<dbReference type="PROSITE" id="PS00478">
    <property type="entry name" value="LIM_DOMAIN_1"/>
    <property type="match status" value="1"/>
</dbReference>
<dbReference type="OrthoDB" id="10069167at2759"/>
<dbReference type="PANTHER" id="PTHR24211">
    <property type="entry name" value="LIM DOMAIN-CONTAINING PROTEIN"/>
    <property type="match status" value="1"/>
</dbReference>
<evidence type="ECO:0000256" key="8">
    <source>
        <dbReference type="SAM" id="Phobius"/>
    </source>
</evidence>
<feature type="compositionally biased region" description="Basic residues" evidence="7">
    <location>
        <begin position="794"/>
        <end position="805"/>
    </location>
</feature>
<dbReference type="CDD" id="cd09827">
    <property type="entry name" value="PET_Prickle"/>
    <property type="match status" value="1"/>
</dbReference>
<evidence type="ECO:0000256" key="3">
    <source>
        <dbReference type="ARBA" id="ARBA00022737"/>
    </source>
</evidence>
<dbReference type="PROSITE" id="PS51303">
    <property type="entry name" value="PET"/>
    <property type="match status" value="1"/>
</dbReference>
<keyword evidence="8" id="KW-0812">Transmembrane</keyword>
<feature type="compositionally biased region" description="Polar residues" evidence="7">
    <location>
        <begin position="735"/>
        <end position="747"/>
    </location>
</feature>
<protein>
    <recommendedName>
        <fullName evidence="13">LIM zinc-binding domain-containing protein</fullName>
    </recommendedName>
</protein>
<proteinExistence type="inferred from homology"/>
<dbReference type="GO" id="GO:0008270">
    <property type="term" value="F:zinc ion binding"/>
    <property type="evidence" value="ECO:0007669"/>
    <property type="project" value="InterPro"/>
</dbReference>
<evidence type="ECO:0008006" key="13">
    <source>
        <dbReference type="Google" id="ProtNLM"/>
    </source>
</evidence>
<dbReference type="FunFam" id="2.10.110.10:FF:000035">
    <property type="entry name" value="prickle-like protein 2 isoform X1"/>
    <property type="match status" value="1"/>
</dbReference>
<dbReference type="InterPro" id="IPR033723">
    <property type="entry name" value="PET_prickle"/>
</dbReference>
<feature type="compositionally biased region" description="Polar residues" evidence="7">
    <location>
        <begin position="620"/>
        <end position="650"/>
    </location>
</feature>
<evidence type="ECO:0000256" key="1">
    <source>
        <dbReference type="ARBA" id="ARBA00008268"/>
    </source>
</evidence>
<gene>
    <name evidence="11" type="ORF">pdam_00012544</name>
</gene>
<dbReference type="FunFam" id="2.10.110.10:FF:000005">
    <property type="entry name" value="Testin isoform 1"/>
    <property type="match status" value="1"/>
</dbReference>